<dbReference type="Proteomes" id="UP000595426">
    <property type="component" value="Chromosome"/>
</dbReference>
<name>A0A7T7UVZ4_9FLAO</name>
<keyword evidence="1" id="KW-1133">Transmembrane helix</keyword>
<dbReference type="AlphaFoldDB" id="A0A7T7UVZ4"/>
<dbReference type="RefSeq" id="WP_131828196.1">
    <property type="nucleotide sequence ID" value="NZ_CBCSDR010000009.1"/>
</dbReference>
<evidence type="ECO:0000313" key="2">
    <source>
        <dbReference type="EMBL" id="QQN57225.1"/>
    </source>
</evidence>
<reference evidence="2 3" key="1">
    <citation type="submission" date="2020-12" db="EMBL/GenBank/DDBJ databases">
        <title>FDA dAtabase for Regulatory Grade micrObial Sequences (FDA-ARGOS): Supporting development and validation of Infectious Disease Dx tests.</title>
        <authorList>
            <person name="Kerrigan L."/>
            <person name="Long C."/>
            <person name="Tallon L."/>
            <person name="Sadzewicz L."/>
            <person name="Zhao X."/>
            <person name="Boylan J."/>
            <person name="Ott S."/>
            <person name="Bowen H."/>
            <person name="Vavikolanu K."/>
            <person name="Mehta A."/>
            <person name="Aluvathingal J."/>
            <person name="Nadendla S."/>
            <person name="Yan Y."/>
            <person name="Sichtig H."/>
        </authorList>
    </citation>
    <scope>NUCLEOTIDE SEQUENCE [LARGE SCALE GENOMIC DNA]</scope>
    <source>
        <strain evidence="2 3">FDAARGOS_1031</strain>
    </source>
</reference>
<accession>A0A7T7UVZ4</accession>
<gene>
    <name evidence="2" type="ORF">I6H88_12245</name>
</gene>
<keyword evidence="1" id="KW-0812">Transmembrane</keyword>
<dbReference type="EMBL" id="CP067018">
    <property type="protein sequence ID" value="QQN57225.1"/>
    <property type="molecule type" value="Genomic_DNA"/>
</dbReference>
<keyword evidence="3" id="KW-1185">Reference proteome</keyword>
<dbReference type="GeneID" id="93131602"/>
<protein>
    <submittedName>
        <fullName evidence="2">Uncharacterized protein</fullName>
    </submittedName>
</protein>
<evidence type="ECO:0000256" key="1">
    <source>
        <dbReference type="SAM" id="Phobius"/>
    </source>
</evidence>
<dbReference type="OrthoDB" id="1262502at2"/>
<evidence type="ECO:0000313" key="3">
    <source>
        <dbReference type="Proteomes" id="UP000595426"/>
    </source>
</evidence>
<dbReference type="PROSITE" id="PS51257">
    <property type="entry name" value="PROKAR_LIPOPROTEIN"/>
    <property type="match status" value="1"/>
</dbReference>
<organism evidence="2 3">
    <name type="scientific">Elizabethkingia bruuniana</name>
    <dbReference type="NCBI Taxonomy" id="1756149"/>
    <lineage>
        <taxon>Bacteria</taxon>
        <taxon>Pseudomonadati</taxon>
        <taxon>Bacteroidota</taxon>
        <taxon>Flavobacteriia</taxon>
        <taxon>Flavobacteriales</taxon>
        <taxon>Weeksellaceae</taxon>
        <taxon>Elizabethkingia</taxon>
    </lineage>
</organism>
<feature type="transmembrane region" description="Helical" evidence="1">
    <location>
        <begin position="6"/>
        <end position="26"/>
    </location>
</feature>
<sequence>MINFLKKYIVIMLAIFLACIFSYDYLFKQEYKINYKEKGQYAIGTVESIKGYGKGSGYNYIYTFNVNGKKYESVCGIGNLPYNIAQKKINNQFLVLYLNNNIHNNRLYINLPINNIKESELKQKIDNNSQSKSILDSIPASGFFWQNYF</sequence>
<proteinExistence type="predicted"/>
<keyword evidence="1" id="KW-0472">Membrane</keyword>